<protein>
    <submittedName>
        <fullName evidence="2">F-box domain-containing protein</fullName>
    </submittedName>
</protein>
<dbReference type="WBParaSite" id="GPLIN_000777600">
    <property type="protein sequence ID" value="GPLIN_000777600"/>
    <property type="gene ID" value="GPLIN_000777600"/>
</dbReference>
<sequence length="351" mass="41202">MKIIELNKMCSSSSTGSDSDAKISEQLSSININEKASVDYFGSVLPTEILVKIFDFLDNDHDSLEALHFTSKRMAIRVKPFLMAKRKKILDAFVDFINLNINEEDTLHNEMLTGSSSRVDSVHFVDNCALLLFESEKYLKRVLHTNEYLSLSAHNLPVEQLSNVLLGVSGSVCDEDQLSREERAFKLLKIAQRHCYKFGTFYDRFTANLQLQYARFLKKNARTKLEQALAYLIFKKFMYKYPALSRFTDVIWPAGMAENVKVQLAKEYAEKNKKTAKFSKSRCMGRMYEMRTHGRVGNPYTTKPVHMRVHRQILYSRYYDEYSDNDHDYYDHSDYEHDYWREHRYGYDPYQ</sequence>
<dbReference type="AlphaFoldDB" id="A0A183C4I2"/>
<keyword evidence="1" id="KW-1185">Reference proteome</keyword>
<dbReference type="Proteomes" id="UP000050741">
    <property type="component" value="Unassembled WGS sequence"/>
</dbReference>
<accession>A0A183C4I2</accession>
<reference evidence="2" key="3">
    <citation type="submission" date="2016-06" db="UniProtKB">
        <authorList>
            <consortium name="WormBaseParasite"/>
        </authorList>
    </citation>
    <scope>IDENTIFICATION</scope>
</reference>
<name>A0A183C4I2_GLOPA</name>
<evidence type="ECO:0000313" key="1">
    <source>
        <dbReference type="Proteomes" id="UP000050741"/>
    </source>
</evidence>
<reference evidence="1" key="1">
    <citation type="submission" date="2013-12" db="EMBL/GenBank/DDBJ databases">
        <authorList>
            <person name="Aslett M."/>
        </authorList>
    </citation>
    <scope>NUCLEOTIDE SEQUENCE [LARGE SCALE GENOMIC DNA]</scope>
    <source>
        <strain evidence="1">Lindley</strain>
    </source>
</reference>
<evidence type="ECO:0000313" key="2">
    <source>
        <dbReference type="WBParaSite" id="GPLIN_000777600"/>
    </source>
</evidence>
<proteinExistence type="predicted"/>
<reference evidence="1" key="2">
    <citation type="submission" date="2014-05" db="EMBL/GenBank/DDBJ databases">
        <title>The genome and life-stage specific transcriptomes of Globodera pallida elucidate key aspects of plant parasitism by a cyst nematode.</title>
        <authorList>
            <person name="Cotton J.A."/>
            <person name="Lilley C.J."/>
            <person name="Jones L.M."/>
            <person name="Kikuchi T."/>
            <person name="Reid A.J."/>
            <person name="Thorpe P."/>
            <person name="Tsai I.J."/>
            <person name="Beasley H."/>
            <person name="Blok V."/>
            <person name="Cock P.J.A."/>
            <person name="Van den Akker S.E."/>
            <person name="Holroyd N."/>
            <person name="Hunt M."/>
            <person name="Mantelin S."/>
            <person name="Naghra H."/>
            <person name="Pain A."/>
            <person name="Palomares-Rius J.E."/>
            <person name="Zarowiecki M."/>
            <person name="Berriman M."/>
            <person name="Jones J.T."/>
            <person name="Urwin P.E."/>
        </authorList>
    </citation>
    <scope>NUCLEOTIDE SEQUENCE [LARGE SCALE GENOMIC DNA]</scope>
    <source>
        <strain evidence="1">Lindley</strain>
    </source>
</reference>
<organism evidence="1 2">
    <name type="scientific">Globodera pallida</name>
    <name type="common">Potato cyst nematode worm</name>
    <name type="synonym">Heterodera pallida</name>
    <dbReference type="NCBI Taxonomy" id="36090"/>
    <lineage>
        <taxon>Eukaryota</taxon>
        <taxon>Metazoa</taxon>
        <taxon>Ecdysozoa</taxon>
        <taxon>Nematoda</taxon>
        <taxon>Chromadorea</taxon>
        <taxon>Rhabditida</taxon>
        <taxon>Tylenchina</taxon>
        <taxon>Tylenchomorpha</taxon>
        <taxon>Tylenchoidea</taxon>
        <taxon>Heteroderidae</taxon>
        <taxon>Heteroderinae</taxon>
        <taxon>Globodera</taxon>
    </lineage>
</organism>